<comment type="caution">
    <text evidence="7">The sequence shown here is derived from an EMBL/GenBank/DDBJ whole genome shotgun (WGS) entry which is preliminary data.</text>
</comment>
<dbReference type="HAMAP" id="MF_01328_B">
    <property type="entry name" value="Ribosomal_uL4_B"/>
    <property type="match status" value="1"/>
</dbReference>
<comment type="subunit">
    <text evidence="5">Part of the 50S ribosomal subunit.</text>
</comment>
<dbReference type="GO" id="GO:0003735">
    <property type="term" value="F:structural constituent of ribosome"/>
    <property type="evidence" value="ECO:0007669"/>
    <property type="project" value="InterPro"/>
</dbReference>
<dbReference type="Gene3D" id="3.40.1370.10">
    <property type="match status" value="1"/>
</dbReference>
<reference evidence="7 8" key="1">
    <citation type="submission" date="2020-10" db="EMBL/GenBank/DDBJ databases">
        <title>Connecting structure to function with the recovery of over 1000 high-quality activated sludge metagenome-assembled genomes encoding full-length rRNA genes using long-read sequencing.</title>
        <authorList>
            <person name="Singleton C.M."/>
            <person name="Petriglieri F."/>
            <person name="Kristensen J.M."/>
            <person name="Kirkegaard R.H."/>
            <person name="Michaelsen T.Y."/>
            <person name="Andersen M.H."/>
            <person name="Karst S.M."/>
            <person name="Dueholm M.S."/>
            <person name="Nielsen P.H."/>
            <person name="Albertsen M."/>
        </authorList>
    </citation>
    <scope>NUCLEOTIDE SEQUENCE [LARGE SCALE GENOMIC DNA]</scope>
    <source>
        <strain evidence="7">Ribe_18-Q3-R11-54_BAT3C.373</strain>
    </source>
</reference>
<evidence type="ECO:0000313" key="8">
    <source>
        <dbReference type="Proteomes" id="UP000808349"/>
    </source>
</evidence>
<protein>
    <recommendedName>
        <fullName evidence="4 5">Large ribosomal subunit protein uL4</fullName>
    </recommendedName>
</protein>
<evidence type="ECO:0000256" key="3">
    <source>
        <dbReference type="ARBA" id="ARBA00023274"/>
    </source>
</evidence>
<feature type="region of interest" description="Disordered" evidence="6">
    <location>
        <begin position="45"/>
        <end position="97"/>
    </location>
</feature>
<dbReference type="InterPro" id="IPR023574">
    <property type="entry name" value="Ribosomal_uL4_dom_sf"/>
</dbReference>
<dbReference type="Pfam" id="PF00573">
    <property type="entry name" value="Ribosomal_L4"/>
    <property type="match status" value="1"/>
</dbReference>
<evidence type="ECO:0000256" key="6">
    <source>
        <dbReference type="SAM" id="MobiDB-lite"/>
    </source>
</evidence>
<accession>A0A9D7XJH3</accession>
<proteinExistence type="inferred from homology"/>
<keyword evidence="3 5" id="KW-0687">Ribonucleoprotein</keyword>
<comment type="function">
    <text evidence="5">One of the primary rRNA binding proteins, this protein initially binds near the 5'-end of the 23S rRNA. It is important during the early stages of 50S assembly. It makes multiple contacts with different domains of the 23S rRNA in the assembled 50S subunit and ribosome.</text>
</comment>
<evidence type="ECO:0000256" key="2">
    <source>
        <dbReference type="ARBA" id="ARBA00022980"/>
    </source>
</evidence>
<dbReference type="SUPFAM" id="SSF52166">
    <property type="entry name" value="Ribosomal protein L4"/>
    <property type="match status" value="1"/>
</dbReference>
<comment type="similarity">
    <text evidence="1 5">Belongs to the universal ribosomal protein uL4 family.</text>
</comment>
<dbReference type="AlphaFoldDB" id="A0A9D7XJH3"/>
<dbReference type="GO" id="GO:0019843">
    <property type="term" value="F:rRNA binding"/>
    <property type="evidence" value="ECO:0007669"/>
    <property type="project" value="UniProtKB-UniRule"/>
</dbReference>
<dbReference type="PANTHER" id="PTHR10746:SF6">
    <property type="entry name" value="LARGE RIBOSOMAL SUBUNIT PROTEIN UL4M"/>
    <property type="match status" value="1"/>
</dbReference>
<keyword evidence="5" id="KW-0694">RNA-binding</keyword>
<dbReference type="GO" id="GO:1990904">
    <property type="term" value="C:ribonucleoprotein complex"/>
    <property type="evidence" value="ECO:0007669"/>
    <property type="project" value="UniProtKB-KW"/>
</dbReference>
<keyword evidence="5" id="KW-0699">rRNA-binding</keyword>
<dbReference type="GO" id="GO:0006412">
    <property type="term" value="P:translation"/>
    <property type="evidence" value="ECO:0007669"/>
    <property type="project" value="UniProtKB-UniRule"/>
</dbReference>
<dbReference type="EMBL" id="JADKFW010000021">
    <property type="protein sequence ID" value="MBK9719668.1"/>
    <property type="molecule type" value="Genomic_DNA"/>
</dbReference>
<dbReference type="InterPro" id="IPR002136">
    <property type="entry name" value="Ribosomal_uL4"/>
</dbReference>
<gene>
    <name evidence="5 7" type="primary">rplD</name>
    <name evidence="7" type="ORF">IPO85_19550</name>
</gene>
<dbReference type="Proteomes" id="UP000808349">
    <property type="component" value="Unassembled WGS sequence"/>
</dbReference>
<evidence type="ECO:0000256" key="1">
    <source>
        <dbReference type="ARBA" id="ARBA00010528"/>
    </source>
</evidence>
<dbReference type="GO" id="GO:0005840">
    <property type="term" value="C:ribosome"/>
    <property type="evidence" value="ECO:0007669"/>
    <property type="project" value="UniProtKB-KW"/>
</dbReference>
<dbReference type="PANTHER" id="PTHR10746">
    <property type="entry name" value="50S RIBOSOMAL PROTEIN L4"/>
    <property type="match status" value="1"/>
</dbReference>
<comment type="function">
    <text evidence="5">Forms part of the polypeptide exit tunnel.</text>
</comment>
<evidence type="ECO:0000256" key="4">
    <source>
        <dbReference type="ARBA" id="ARBA00035244"/>
    </source>
</evidence>
<keyword evidence="2 5" id="KW-0689">Ribosomal protein</keyword>
<dbReference type="InterPro" id="IPR013005">
    <property type="entry name" value="Ribosomal_uL4-like"/>
</dbReference>
<dbReference type="NCBIfam" id="TIGR03953">
    <property type="entry name" value="rplD_bact"/>
    <property type="match status" value="1"/>
</dbReference>
<evidence type="ECO:0000256" key="5">
    <source>
        <dbReference type="HAMAP-Rule" id="MF_01328"/>
    </source>
</evidence>
<evidence type="ECO:0000313" key="7">
    <source>
        <dbReference type="EMBL" id="MBK9719668.1"/>
    </source>
</evidence>
<organism evidence="7 8">
    <name type="scientific">Candidatus Defluviibacterium haderslevense</name>
    <dbReference type="NCBI Taxonomy" id="2981993"/>
    <lineage>
        <taxon>Bacteria</taxon>
        <taxon>Pseudomonadati</taxon>
        <taxon>Bacteroidota</taxon>
        <taxon>Saprospiria</taxon>
        <taxon>Saprospirales</taxon>
        <taxon>Saprospiraceae</taxon>
        <taxon>Candidatus Defluviibacterium</taxon>
    </lineage>
</organism>
<sequence length="208" mass="23379">MNIDILNTNGKSTGRSIELPDSIFGVEPNQHVLYLAVKEYLANQRQGTADSTERGDVHRTTKKFKRQKGTGGARAGSLKNPMFKGGGRAFGPHPRDYTQKLNKKVKTIARKSALSQLATNGKIKVVEDFSFETPKTKEFYNILKNLELHNNKILVVTPEYNEMFYMAGRNIPKTSLQIAKDLNTYQILNCQTLLLTESSIDKIKETLS</sequence>
<name>A0A9D7XJH3_9BACT</name>